<feature type="region of interest" description="Disordered" evidence="1">
    <location>
        <begin position="235"/>
        <end position="267"/>
    </location>
</feature>
<name>A0A816UGC1_9BILA</name>
<proteinExistence type="predicted"/>
<evidence type="ECO:0000256" key="1">
    <source>
        <dbReference type="SAM" id="MobiDB-lite"/>
    </source>
</evidence>
<dbReference type="EMBL" id="CAJNRF010008504">
    <property type="protein sequence ID" value="CAF2102094.1"/>
    <property type="molecule type" value="Genomic_DNA"/>
</dbReference>
<comment type="caution">
    <text evidence="2">The sequence shown here is derived from an EMBL/GenBank/DDBJ whole genome shotgun (WGS) entry which is preliminary data.</text>
</comment>
<gene>
    <name evidence="2" type="ORF">WKI299_LOCUS20425</name>
</gene>
<reference evidence="2" key="1">
    <citation type="submission" date="2021-02" db="EMBL/GenBank/DDBJ databases">
        <authorList>
            <person name="Nowell W R."/>
        </authorList>
    </citation>
    <scope>NUCLEOTIDE SEQUENCE</scope>
</reference>
<dbReference type="AlphaFoldDB" id="A0A816UGC1"/>
<accession>A0A816UGC1</accession>
<feature type="compositionally biased region" description="Basic and acidic residues" evidence="1">
    <location>
        <begin position="242"/>
        <end position="260"/>
    </location>
</feature>
<evidence type="ECO:0000313" key="3">
    <source>
        <dbReference type="Proteomes" id="UP000663856"/>
    </source>
</evidence>
<evidence type="ECO:0000313" key="2">
    <source>
        <dbReference type="EMBL" id="CAF2102094.1"/>
    </source>
</evidence>
<sequence>MYVAPEERAMGITQSSSSLTFSKTEFPNEPLSKKQKRVIKLQPRLAEIMSQILLFRSVAFTITGLYIDRIIKRSAAILGLAINKLVEMDLLLFIKKGFFSSKWTPIYVKRLPDNSSAVDQMQFEMKLAEIDFDDLNLQNVREASNELIISGKGKLSNELMHFLQRSEYNELNLDIHGLTREFGGCHSSIETDSCDISDQWIETTATTEELSSSSESIKPDFVMGNKNVTSNDACSSNVNPEPLHDVQNEDKNEYVNEDKANSNQKHHIIFKPRCSPISSRLRRKK</sequence>
<organism evidence="2 3">
    <name type="scientific">Rotaria magnacalcarata</name>
    <dbReference type="NCBI Taxonomy" id="392030"/>
    <lineage>
        <taxon>Eukaryota</taxon>
        <taxon>Metazoa</taxon>
        <taxon>Spiralia</taxon>
        <taxon>Gnathifera</taxon>
        <taxon>Rotifera</taxon>
        <taxon>Eurotatoria</taxon>
        <taxon>Bdelloidea</taxon>
        <taxon>Philodinida</taxon>
        <taxon>Philodinidae</taxon>
        <taxon>Rotaria</taxon>
    </lineage>
</organism>
<protein>
    <submittedName>
        <fullName evidence="2">Uncharacterized protein</fullName>
    </submittedName>
</protein>
<dbReference type="Proteomes" id="UP000663856">
    <property type="component" value="Unassembled WGS sequence"/>
</dbReference>